<dbReference type="Pfam" id="PF00041">
    <property type="entry name" value="fn3"/>
    <property type="match status" value="1"/>
</dbReference>
<dbReference type="InterPro" id="IPR014756">
    <property type="entry name" value="Ig_E-set"/>
</dbReference>
<evidence type="ECO:0000256" key="2">
    <source>
        <dbReference type="ARBA" id="ARBA00022734"/>
    </source>
</evidence>
<evidence type="ECO:0000256" key="3">
    <source>
        <dbReference type="SAM" id="Phobius"/>
    </source>
</evidence>
<keyword evidence="6" id="KW-1185">Reference proteome</keyword>
<dbReference type="OMA" id="YENHISV"/>
<dbReference type="InterPro" id="IPR056573">
    <property type="entry name" value="Lectin_L-type_dom"/>
</dbReference>
<keyword evidence="2" id="KW-0430">Lectin</keyword>
<dbReference type="SUPFAM" id="SSF81296">
    <property type="entry name" value="E set domains"/>
    <property type="match status" value="1"/>
</dbReference>
<dbReference type="Proteomes" id="UP000054928">
    <property type="component" value="Unassembled WGS sequence"/>
</dbReference>
<sequence>MIRIVNKIDTWQQFDEFTTFNRKSRRSSLRNVIHHFLLMVVMTAALTPLTSVSSTVMNSIALQWSFDDGRNGWGQSTSLEMGVEVDAGSGRLRGVVLDSGDPKLAFIDSPELNVYIDADERDFLVFRMIYLGQCDLAMVSLERSPSNPTVWPNADPQKLNDPIQIPFQLHTDASGQDKIYAIPVWKHVTGIIRRVRFHPCISRSSVTGQSFSIDWVAFAKAPVVTKVRGCIDKYFDNGKIPDTSDNIRTAHLNCTEAEHWTNGFHHSSAAVCSTMNLPRASTYNCMRDGGQMITISGKHFGTADAVITIDGVDCLDVVHVTPEVELTCRLPPVASRWLENPVYPSVVRVQNGRLLQLYDDAPLLSYAAPVSAHSKPLISNVAAHAFDVNWKAPDDVWVSMTITGYRVAWKHCTDDSFSPNHATVVGNVTSTTLIELASSTSYQVKVTPLTEDQWRYSNEWKDIDLYGHRKQLPNAVIGFDSDVSSCMQTLSQDFIFPHFSAKLLTNLSALPEAITQRTIPTLGPTGEVGDQGHFGLFLNGNTHLQNCNASTSCCDGYNTIAPSNTNATVAECSHVCLESDSNYLNESNHTFLPTNTKTAVVSLKAQVYIFNKSTLIQPAFAPPISAPCGMALRLTASQSFLTGAAWYPRQMNVREGFTTTFSFEATNPSAICRIMHNVHTNCQSRGGDGFAFVIQNDVQQELAMGSGGMSLGYGGLKDALAIEFDTWFNPELLDVYENHISVHVSGVGGTLLPNHTHSLGATSNLPDLAKDVHNVRIVYKPNLDENMLFDEAFTTSTLAGYFFSSGAWRSGIGLLAIYVDDMDSPVLTVPLRIEKTLELFHGRAWVGFTGATGANAWQTLDILSWSFESLRHNIVTTKPLTI</sequence>
<feature type="transmembrane region" description="Helical" evidence="3">
    <location>
        <begin position="32"/>
        <end position="50"/>
    </location>
</feature>
<dbReference type="CDD" id="cd00063">
    <property type="entry name" value="FN3"/>
    <property type="match status" value="1"/>
</dbReference>
<name>A0A0P1ARN6_PLAHL</name>
<evidence type="ECO:0000313" key="5">
    <source>
        <dbReference type="EMBL" id="CEG44028.1"/>
    </source>
</evidence>
<dbReference type="InterPro" id="IPR013783">
    <property type="entry name" value="Ig-like_fold"/>
</dbReference>
<dbReference type="GO" id="GO:0030246">
    <property type="term" value="F:carbohydrate binding"/>
    <property type="evidence" value="ECO:0007669"/>
    <property type="project" value="UniProtKB-KW"/>
</dbReference>
<comment type="similarity">
    <text evidence="1">Belongs to the leguminous lectin family.</text>
</comment>
<dbReference type="InterPro" id="IPR013320">
    <property type="entry name" value="ConA-like_dom_sf"/>
</dbReference>
<dbReference type="Gene3D" id="2.60.40.10">
    <property type="entry name" value="Immunoglobulins"/>
    <property type="match status" value="2"/>
</dbReference>
<dbReference type="Gene3D" id="2.60.120.200">
    <property type="match status" value="1"/>
</dbReference>
<dbReference type="PANTHER" id="PTHR32401:SF48">
    <property type="entry name" value="LEGUME LECTIN DOMAIN-CONTAINING PROTEIN"/>
    <property type="match status" value="1"/>
</dbReference>
<dbReference type="CDD" id="cd00603">
    <property type="entry name" value="IPT_PCSR"/>
    <property type="match status" value="1"/>
</dbReference>
<protein>
    <submittedName>
        <fullName evidence="5">Lectin domain-containing protein</fullName>
    </submittedName>
</protein>
<dbReference type="InterPro" id="IPR050258">
    <property type="entry name" value="Leguminous_Lectin"/>
</dbReference>
<dbReference type="STRING" id="4781.A0A0P1ARN6"/>
<organism evidence="5 6">
    <name type="scientific">Plasmopara halstedii</name>
    <name type="common">Downy mildew of sunflower</name>
    <dbReference type="NCBI Taxonomy" id="4781"/>
    <lineage>
        <taxon>Eukaryota</taxon>
        <taxon>Sar</taxon>
        <taxon>Stramenopiles</taxon>
        <taxon>Oomycota</taxon>
        <taxon>Peronosporomycetes</taxon>
        <taxon>Peronosporales</taxon>
        <taxon>Peronosporaceae</taxon>
        <taxon>Plasmopara</taxon>
    </lineage>
</organism>
<accession>A0A0P1ARN6</accession>
<dbReference type="RefSeq" id="XP_024580397.1">
    <property type="nucleotide sequence ID" value="XM_024730085.1"/>
</dbReference>
<dbReference type="CDD" id="cd01951">
    <property type="entry name" value="lectin_L-type"/>
    <property type="match status" value="1"/>
</dbReference>
<dbReference type="InterPro" id="IPR001220">
    <property type="entry name" value="Legume_lectin_dom"/>
</dbReference>
<proteinExistence type="inferred from homology"/>
<dbReference type="Pfam" id="PF00139">
    <property type="entry name" value="Lectin_legB"/>
    <property type="match status" value="1"/>
</dbReference>
<keyword evidence="3" id="KW-1133">Transmembrane helix</keyword>
<reference evidence="6" key="1">
    <citation type="submission" date="2014-09" db="EMBL/GenBank/DDBJ databases">
        <authorList>
            <person name="Sharma Rahul"/>
            <person name="Thines Marco"/>
        </authorList>
    </citation>
    <scope>NUCLEOTIDE SEQUENCE [LARGE SCALE GENOMIC DNA]</scope>
</reference>
<evidence type="ECO:0000259" key="4">
    <source>
        <dbReference type="PROSITE" id="PS50853"/>
    </source>
</evidence>
<feature type="domain" description="Fibronectin type-III" evidence="4">
    <location>
        <begin position="372"/>
        <end position="468"/>
    </location>
</feature>
<keyword evidence="3" id="KW-0812">Transmembrane</keyword>
<dbReference type="OrthoDB" id="409136at2759"/>
<dbReference type="AlphaFoldDB" id="A0A0P1ARN6"/>
<dbReference type="SUPFAM" id="SSF49899">
    <property type="entry name" value="Concanavalin A-like lectins/glucanases"/>
    <property type="match status" value="1"/>
</dbReference>
<dbReference type="InterPro" id="IPR036116">
    <property type="entry name" value="FN3_sf"/>
</dbReference>
<dbReference type="Pfam" id="PF01833">
    <property type="entry name" value="TIG"/>
    <property type="match status" value="1"/>
</dbReference>
<dbReference type="InterPro" id="IPR002909">
    <property type="entry name" value="IPT_dom"/>
</dbReference>
<evidence type="ECO:0000313" key="6">
    <source>
        <dbReference type="Proteomes" id="UP000054928"/>
    </source>
</evidence>
<dbReference type="SUPFAM" id="SSF49265">
    <property type="entry name" value="Fibronectin type III"/>
    <property type="match status" value="1"/>
</dbReference>
<dbReference type="PROSITE" id="PS50853">
    <property type="entry name" value="FN3"/>
    <property type="match status" value="1"/>
</dbReference>
<dbReference type="EMBL" id="CCYD01000810">
    <property type="protein sequence ID" value="CEG44028.1"/>
    <property type="molecule type" value="Genomic_DNA"/>
</dbReference>
<evidence type="ECO:0000256" key="1">
    <source>
        <dbReference type="ARBA" id="ARBA00007606"/>
    </source>
</evidence>
<dbReference type="PANTHER" id="PTHR32401">
    <property type="entry name" value="CONCANAVALIN A-LIKE LECTIN FAMILY PROTEIN"/>
    <property type="match status" value="1"/>
</dbReference>
<keyword evidence="3" id="KW-0472">Membrane</keyword>
<dbReference type="GeneID" id="36409353"/>
<dbReference type="InterPro" id="IPR003961">
    <property type="entry name" value="FN3_dom"/>
</dbReference>